<dbReference type="PANTHER" id="PTHR22896">
    <property type="entry name" value="CDK5 AND ABL1 ENZYME SUBSTRATE 1"/>
    <property type="match status" value="1"/>
</dbReference>
<dbReference type="InterPro" id="IPR006671">
    <property type="entry name" value="Cyclin_N"/>
</dbReference>
<evidence type="ECO:0000259" key="2">
    <source>
        <dbReference type="Pfam" id="PF00134"/>
    </source>
</evidence>
<feature type="region of interest" description="Disordered" evidence="1">
    <location>
        <begin position="217"/>
        <end position="237"/>
    </location>
</feature>
<dbReference type="SUPFAM" id="SSF47954">
    <property type="entry name" value="Cyclin-like"/>
    <property type="match status" value="1"/>
</dbReference>
<proteinExistence type="predicted"/>
<dbReference type="Pfam" id="PF00134">
    <property type="entry name" value="Cyclin_N"/>
    <property type="match status" value="1"/>
</dbReference>
<dbReference type="Gene3D" id="1.10.472.10">
    <property type="entry name" value="Cyclin-like"/>
    <property type="match status" value="1"/>
</dbReference>
<evidence type="ECO:0000313" key="4">
    <source>
        <dbReference type="Proteomes" id="UP000549394"/>
    </source>
</evidence>
<comment type="caution">
    <text evidence="3">The sequence shown here is derived from an EMBL/GenBank/DDBJ whole genome shotgun (WGS) entry which is preliminary data.</text>
</comment>
<gene>
    <name evidence="3" type="ORF">DGYR_LOCUS1376</name>
</gene>
<dbReference type="Proteomes" id="UP000549394">
    <property type="component" value="Unassembled WGS sequence"/>
</dbReference>
<organism evidence="3 4">
    <name type="scientific">Dimorphilus gyrociliatus</name>
    <dbReference type="NCBI Taxonomy" id="2664684"/>
    <lineage>
        <taxon>Eukaryota</taxon>
        <taxon>Metazoa</taxon>
        <taxon>Spiralia</taxon>
        <taxon>Lophotrochozoa</taxon>
        <taxon>Annelida</taxon>
        <taxon>Polychaeta</taxon>
        <taxon>Polychaeta incertae sedis</taxon>
        <taxon>Dinophilidae</taxon>
        <taxon>Dimorphilus</taxon>
    </lineage>
</organism>
<dbReference type="EMBL" id="CAJFCJ010000002">
    <property type="protein sequence ID" value="CAD5112187.1"/>
    <property type="molecule type" value="Genomic_DNA"/>
</dbReference>
<sequence length="477" mass="54275">MATSKYQSKRRIAAKNFLSNITLCERFPKIDLLTGKPQELCLKLDTNKNNDDNALKQSDNARNLVNIQDKESKSLIKSEITIDTEKKIDTKVNEAENFRNQPAPINIAKHEEKDYPKKDKIPNKRILKHSVSLNEESQCLQEAKEILAPYNSRNRHLSTSTSTSSTDSSKPVNRLRSFRNGPYTSSSRAPKRITIVTANRCPLILLSVLPYTKSLRDGNQIDSSRNRNHSDSPTSNPLGVTCLSLADEGQEISYSKYLVPSTNKKVKKISCQKAYDGLSLSAPHGSPVEKSIDYFDAGTDMYDPLALDDPELRSGKHRTVMTFTSFVMSTIDYVKPGDLKKELNEKFREKFPQIQLTLSKLRSLKKDIKRIAINECQLDLWVVAHAYVYFEKIIWKGLINKPNRKLVAGACLMLSAKMNDVKKDTLLCLVHEIEEVFKLSRKDLFTFELAVIISLEFSLFIPDLEIYSHYQRLVYAS</sequence>
<feature type="compositionally biased region" description="Low complexity" evidence="1">
    <location>
        <begin position="158"/>
        <end position="169"/>
    </location>
</feature>
<evidence type="ECO:0000256" key="1">
    <source>
        <dbReference type="SAM" id="MobiDB-lite"/>
    </source>
</evidence>
<feature type="region of interest" description="Disordered" evidence="1">
    <location>
        <begin position="151"/>
        <end position="188"/>
    </location>
</feature>
<dbReference type="InterPro" id="IPR012388">
    <property type="entry name" value="CABLES1/2"/>
</dbReference>
<dbReference type="PANTHER" id="PTHR22896:SF0">
    <property type="entry name" value="CYCLIN N-TERMINAL DOMAIN-CONTAINING PROTEIN"/>
    <property type="match status" value="1"/>
</dbReference>
<name>A0A7I8V7D3_9ANNE</name>
<dbReference type="InterPro" id="IPR036915">
    <property type="entry name" value="Cyclin-like_sf"/>
</dbReference>
<dbReference type="GO" id="GO:0051726">
    <property type="term" value="P:regulation of cell cycle"/>
    <property type="evidence" value="ECO:0007669"/>
    <property type="project" value="InterPro"/>
</dbReference>
<evidence type="ECO:0000313" key="3">
    <source>
        <dbReference type="EMBL" id="CAD5112187.1"/>
    </source>
</evidence>
<feature type="domain" description="Cyclin N-terminal" evidence="2">
    <location>
        <begin position="374"/>
        <end position="459"/>
    </location>
</feature>
<keyword evidence="4" id="KW-1185">Reference proteome</keyword>
<protein>
    <submittedName>
        <fullName evidence="3">DgyrCDS1420</fullName>
    </submittedName>
</protein>
<dbReference type="AlphaFoldDB" id="A0A7I8V7D3"/>
<dbReference type="OrthoDB" id="5353095at2759"/>
<accession>A0A7I8V7D3</accession>
<dbReference type="CDD" id="cd20556">
    <property type="entry name" value="CYCLIN_CABLES"/>
    <property type="match status" value="1"/>
</dbReference>
<reference evidence="3 4" key="1">
    <citation type="submission" date="2020-08" db="EMBL/GenBank/DDBJ databases">
        <authorList>
            <person name="Hejnol A."/>
        </authorList>
    </citation>
    <scope>NUCLEOTIDE SEQUENCE [LARGE SCALE GENOMIC DNA]</scope>
</reference>